<protein>
    <submittedName>
        <fullName evidence="10">Intracellular growth attenuator family protein</fullName>
    </submittedName>
</protein>
<dbReference type="EMBL" id="ABLOJW010000001">
    <property type="protein sequence ID" value="EKT4090562.1"/>
    <property type="molecule type" value="Genomic_DNA"/>
</dbReference>
<feature type="transmembrane region" description="Helical" evidence="9">
    <location>
        <begin position="666"/>
        <end position="687"/>
    </location>
</feature>
<feature type="region of interest" description="Disordered" evidence="8">
    <location>
        <begin position="368"/>
        <end position="388"/>
    </location>
</feature>
<gene>
    <name evidence="10" type="ORF">QEG23_000030</name>
</gene>
<dbReference type="AlphaFoldDB" id="A0AAI9BXR3"/>
<feature type="transmembrane region" description="Helical" evidence="9">
    <location>
        <begin position="213"/>
        <end position="231"/>
    </location>
</feature>
<dbReference type="GO" id="GO:0005886">
    <property type="term" value="C:plasma membrane"/>
    <property type="evidence" value="ECO:0007669"/>
    <property type="project" value="UniProtKB-SubCell"/>
</dbReference>
<accession>A0AAI9BXR3</accession>
<evidence type="ECO:0000313" key="10">
    <source>
        <dbReference type="EMBL" id="EKT4090562.1"/>
    </source>
</evidence>
<evidence type="ECO:0000256" key="4">
    <source>
        <dbReference type="ARBA" id="ARBA00022519"/>
    </source>
</evidence>
<feature type="transmembrane region" description="Helical" evidence="9">
    <location>
        <begin position="186"/>
        <end position="207"/>
    </location>
</feature>
<keyword evidence="7 9" id="KW-0472">Membrane</keyword>
<dbReference type="InterPro" id="IPR010771">
    <property type="entry name" value="IgaA"/>
</dbReference>
<comment type="caution">
    <text evidence="10">The sequence shown here is derived from an EMBL/GenBank/DDBJ whole genome shotgun (WGS) entry which is preliminary data.</text>
</comment>
<keyword evidence="6 9" id="KW-1133">Transmembrane helix</keyword>
<comment type="similarity">
    <text evidence="2">Belongs to the IgaA family.</text>
</comment>
<comment type="subcellular location">
    <subcellularLocation>
        <location evidence="1">Cell inner membrane</location>
        <topology evidence="1">Multi-pass membrane protein</topology>
    </subcellularLocation>
</comment>
<proteinExistence type="inferred from homology"/>
<feature type="transmembrane region" description="Helical" evidence="9">
    <location>
        <begin position="326"/>
        <end position="348"/>
    </location>
</feature>
<evidence type="ECO:0000256" key="1">
    <source>
        <dbReference type="ARBA" id="ARBA00004429"/>
    </source>
</evidence>
<name>A0AAI9BXR3_STEMA</name>
<evidence type="ECO:0000256" key="9">
    <source>
        <dbReference type="SAM" id="Phobius"/>
    </source>
</evidence>
<evidence type="ECO:0000256" key="6">
    <source>
        <dbReference type="ARBA" id="ARBA00022989"/>
    </source>
</evidence>
<evidence type="ECO:0000256" key="5">
    <source>
        <dbReference type="ARBA" id="ARBA00022692"/>
    </source>
</evidence>
<evidence type="ECO:0000256" key="3">
    <source>
        <dbReference type="ARBA" id="ARBA00022475"/>
    </source>
</evidence>
<dbReference type="RefSeq" id="WP_110710670.1">
    <property type="nucleotide sequence ID" value="NZ_CP029773.1"/>
</dbReference>
<organism evidence="10 11">
    <name type="scientific">Stenotrophomonas maltophilia</name>
    <name type="common">Pseudomonas maltophilia</name>
    <name type="synonym">Xanthomonas maltophilia</name>
    <dbReference type="NCBI Taxonomy" id="40324"/>
    <lineage>
        <taxon>Bacteria</taxon>
        <taxon>Pseudomonadati</taxon>
        <taxon>Pseudomonadota</taxon>
        <taxon>Gammaproteobacteria</taxon>
        <taxon>Lysobacterales</taxon>
        <taxon>Lysobacteraceae</taxon>
        <taxon>Stenotrophomonas</taxon>
        <taxon>Stenotrophomonas maltophilia group</taxon>
    </lineage>
</organism>
<feature type="transmembrane region" description="Helical" evidence="9">
    <location>
        <begin position="6"/>
        <end position="22"/>
    </location>
</feature>
<evidence type="ECO:0000313" key="11">
    <source>
        <dbReference type="Proteomes" id="UP001218208"/>
    </source>
</evidence>
<reference evidence="10" key="1">
    <citation type="submission" date="2022-07" db="EMBL/GenBank/DDBJ databases">
        <authorList>
            <consortium name="DAFM: The Division of Animal and Food Microbiology"/>
        </authorList>
    </citation>
    <scope>NUCLEOTIDE SEQUENCE</scope>
    <source>
        <strain evidence="10">19MO01SH01-2</strain>
    </source>
</reference>
<dbReference type="Proteomes" id="UP001218208">
    <property type="component" value="Unassembled WGS sequence"/>
</dbReference>
<sequence length="710" mass="77025">MSVFIIVKIILLLVALVAWLNYQSRRKDNQNALAALRRTQVVRELQDDEALALESLRVAHGLAWETGVRRLRGRFSRHGIIANGVETLHDTLGGVDVLLPYDAPLFLAEDNDADVVLTERQAIVVRLNDFSVVEGRSRSLHDGRADGLPPGAPPLPAPPSLAAQPVTTLEERAETFEEAQLRRRPAFGWLPAGFWIVALSLLLTATIADLGDALPLVMLLAIAAALAGIVCQLRPPLRKIRPGRVRRVEGVLHRLEMPNPMNAALRLQRFFVGDSLQVQVPVHWQQCGRLPLQQTVQLDIAQDTGDVLSIGPHWSRVDEQRRFPPIRWGGTLLLLVIALLGAVTALLAGDGDDLRLAWHGLQGTQTRTDSRADSVLQDPPQPGDRVRLSGEGQCELALTRLADTGTEVVLPDCARMRWGATTVVLPALAVPDPLLSLYRGSFVDAQKDGYSTMLRMLMMQQISDPYQQALMAARGEQQIVTALGRMIDTVEAACAVGLRDCAGLQQSIVRALGASVELDGQDTALDDWPKLAQHMRRLATEGEDGMYMTGSDLAALRGIAREHAGAAIATRLAALTPQLISLQRGGVVLETPDDLRDGAQHAPQDPVRSDTLLDQWQEAGAVVATPVPFALQGLVLSTRQDAGGLRLRVEPGASDDRIQRAVASSLMLLLSLTLIVVQAALLARGILRARARRRALDADLQSRPAPGQPA</sequence>
<dbReference type="Pfam" id="PF07095">
    <property type="entry name" value="IgaA"/>
    <property type="match status" value="1"/>
</dbReference>
<evidence type="ECO:0000256" key="2">
    <source>
        <dbReference type="ARBA" id="ARBA00009494"/>
    </source>
</evidence>
<keyword evidence="3" id="KW-1003">Cell membrane</keyword>
<keyword evidence="5 9" id="KW-0812">Transmembrane</keyword>
<evidence type="ECO:0000256" key="7">
    <source>
        <dbReference type="ARBA" id="ARBA00023136"/>
    </source>
</evidence>
<evidence type="ECO:0000256" key="8">
    <source>
        <dbReference type="SAM" id="MobiDB-lite"/>
    </source>
</evidence>
<keyword evidence="4" id="KW-0997">Cell inner membrane</keyword>